<sequence length="51" mass="5464">MDTAVREVGLNAEILLVDLAERVLTPVHPEPGVQIEVVGTWPAGPTSSRRS</sequence>
<dbReference type="Proteomes" id="UP001143463">
    <property type="component" value="Unassembled WGS sequence"/>
</dbReference>
<comment type="caution">
    <text evidence="1">The sequence shown here is derived from an EMBL/GenBank/DDBJ whole genome shotgun (WGS) entry which is preliminary data.</text>
</comment>
<evidence type="ECO:0000313" key="1">
    <source>
        <dbReference type="EMBL" id="GLL13600.1"/>
    </source>
</evidence>
<proteinExistence type="predicted"/>
<organism evidence="1 2">
    <name type="scientific">Pseudonocardia halophobica</name>
    <dbReference type="NCBI Taxonomy" id="29401"/>
    <lineage>
        <taxon>Bacteria</taxon>
        <taxon>Bacillati</taxon>
        <taxon>Actinomycetota</taxon>
        <taxon>Actinomycetes</taxon>
        <taxon>Pseudonocardiales</taxon>
        <taxon>Pseudonocardiaceae</taxon>
        <taxon>Pseudonocardia</taxon>
    </lineage>
</organism>
<evidence type="ECO:0000313" key="2">
    <source>
        <dbReference type="Proteomes" id="UP001143463"/>
    </source>
</evidence>
<dbReference type="EMBL" id="BSFQ01000023">
    <property type="protein sequence ID" value="GLL13600.1"/>
    <property type="molecule type" value="Genomic_DNA"/>
</dbReference>
<protein>
    <submittedName>
        <fullName evidence="1">Uncharacterized protein</fullName>
    </submittedName>
</protein>
<reference evidence="1" key="1">
    <citation type="journal article" date="2014" name="Int. J. Syst. Evol. Microbiol.">
        <title>Complete genome sequence of Corynebacterium casei LMG S-19264T (=DSM 44701T), isolated from a smear-ripened cheese.</title>
        <authorList>
            <consortium name="US DOE Joint Genome Institute (JGI-PGF)"/>
            <person name="Walter F."/>
            <person name="Albersmeier A."/>
            <person name="Kalinowski J."/>
            <person name="Ruckert C."/>
        </authorList>
    </citation>
    <scope>NUCLEOTIDE SEQUENCE</scope>
    <source>
        <strain evidence="1">VKM Ac-1069</strain>
    </source>
</reference>
<reference evidence="1" key="2">
    <citation type="submission" date="2023-01" db="EMBL/GenBank/DDBJ databases">
        <authorList>
            <person name="Sun Q."/>
            <person name="Evtushenko L."/>
        </authorList>
    </citation>
    <scope>NUCLEOTIDE SEQUENCE</scope>
    <source>
        <strain evidence="1">VKM Ac-1069</strain>
    </source>
</reference>
<dbReference type="RefSeq" id="WP_197040757.1">
    <property type="nucleotide sequence ID" value="NZ_BAAAUZ010000040.1"/>
</dbReference>
<name>A0A9W6NXL6_9PSEU</name>
<accession>A0A9W6NXL6</accession>
<gene>
    <name evidence="1" type="ORF">GCM10017577_47440</name>
</gene>
<dbReference type="AlphaFoldDB" id="A0A9W6NXL6"/>
<keyword evidence="2" id="KW-1185">Reference proteome</keyword>